<name>A0A5S9NZU1_9HYPH</name>
<accession>A0A5S9NZU1</accession>
<organism evidence="2 3">
    <name type="scientific">Starkeya nomas</name>
    <dbReference type="NCBI Taxonomy" id="2666134"/>
    <lineage>
        <taxon>Bacteria</taxon>
        <taxon>Pseudomonadati</taxon>
        <taxon>Pseudomonadota</taxon>
        <taxon>Alphaproteobacteria</taxon>
        <taxon>Hyphomicrobiales</taxon>
        <taxon>Xanthobacteraceae</taxon>
        <taxon>Starkeya</taxon>
    </lineage>
</organism>
<dbReference type="EMBL" id="CACSAS010000001">
    <property type="protein sequence ID" value="CAA0096381.1"/>
    <property type="molecule type" value="Genomic_DNA"/>
</dbReference>
<dbReference type="AlphaFoldDB" id="A0A5S9NZU1"/>
<keyword evidence="3" id="KW-1185">Reference proteome</keyword>
<feature type="region of interest" description="Disordered" evidence="1">
    <location>
        <begin position="1"/>
        <end position="54"/>
    </location>
</feature>
<reference evidence="2 3" key="1">
    <citation type="submission" date="2019-12" db="EMBL/GenBank/DDBJ databases">
        <authorList>
            <person name="Reyes-Prieto M."/>
        </authorList>
    </citation>
    <scope>NUCLEOTIDE SEQUENCE [LARGE SCALE GENOMIC DNA]</scope>
    <source>
        <strain evidence="2">HF14-78462</strain>
    </source>
</reference>
<evidence type="ECO:0000313" key="3">
    <source>
        <dbReference type="Proteomes" id="UP000433050"/>
    </source>
</evidence>
<dbReference type="RefSeq" id="WP_159598752.1">
    <property type="nucleotide sequence ID" value="NZ_CACSAS010000001.1"/>
</dbReference>
<dbReference type="Proteomes" id="UP000433050">
    <property type="component" value="Unassembled WGS sequence"/>
</dbReference>
<evidence type="ECO:0000256" key="1">
    <source>
        <dbReference type="SAM" id="MobiDB-lite"/>
    </source>
</evidence>
<feature type="compositionally biased region" description="Basic and acidic residues" evidence="1">
    <location>
        <begin position="22"/>
        <end position="54"/>
    </location>
</feature>
<sequence length="322" mass="36299">MSRIVPVRGMVRVIDQKPPAAPEEKRRRPRRSKAEIAAGREEKERRKAERIARASQRAEEVAVRAAQRNLVEEAKAARLQAIKDAALRDADRALARISARAPSTSARWDREREQEKKRMRALRRALRKRQSVALEAPPIVQAEGDWLAANDRPVVMPEDEPEPAIPGMVCAVSEVRRHVESTLDLVPAEWSSGWVMKRIIDAYVALSRLPGAVRPAAYRRAWPSYLTEVADELDRKTTIIKVASFEDIERMEAVFGWPAAHLADAPDASRALFKWASGKVVKVDQRRLAASFGMAPSTFRRFRMRAATLLAHRLNRVGVSPF</sequence>
<protein>
    <submittedName>
        <fullName evidence="2">Uncharacterized protein</fullName>
    </submittedName>
</protein>
<proteinExistence type="predicted"/>
<gene>
    <name evidence="2" type="ORF">STARVERO_02011</name>
</gene>
<evidence type="ECO:0000313" key="2">
    <source>
        <dbReference type="EMBL" id="CAA0096381.1"/>
    </source>
</evidence>